<evidence type="ECO:0000313" key="9">
    <source>
        <dbReference type="EMBL" id="SHO51274.1"/>
    </source>
</evidence>
<name>A0A1M7YF56_9BACT</name>
<dbReference type="PRINTS" id="PR00162">
    <property type="entry name" value="RIESKE"/>
</dbReference>
<keyword evidence="2" id="KW-0479">Metal-binding</keyword>
<accession>A0A1M7YF56</accession>
<evidence type="ECO:0000256" key="6">
    <source>
        <dbReference type="ARBA" id="ARBA00034078"/>
    </source>
</evidence>
<keyword evidence="10" id="KW-1185">Reference proteome</keyword>
<dbReference type="InterPro" id="IPR005805">
    <property type="entry name" value="Rieske_Fe-S_prot_C"/>
</dbReference>
<organism evidence="9 10">
    <name type="scientific">Desulfopila aestuarii DSM 18488</name>
    <dbReference type="NCBI Taxonomy" id="1121416"/>
    <lineage>
        <taxon>Bacteria</taxon>
        <taxon>Pseudomonadati</taxon>
        <taxon>Thermodesulfobacteriota</taxon>
        <taxon>Desulfobulbia</taxon>
        <taxon>Desulfobulbales</taxon>
        <taxon>Desulfocapsaceae</taxon>
        <taxon>Desulfopila</taxon>
    </lineage>
</organism>
<evidence type="ECO:0000256" key="2">
    <source>
        <dbReference type="ARBA" id="ARBA00022723"/>
    </source>
</evidence>
<evidence type="ECO:0000259" key="8">
    <source>
        <dbReference type="PROSITE" id="PS51296"/>
    </source>
</evidence>
<dbReference type="PANTHER" id="PTHR10134">
    <property type="entry name" value="CYTOCHROME B-C1 COMPLEX SUBUNIT RIESKE, MITOCHONDRIAL"/>
    <property type="match status" value="1"/>
</dbReference>
<evidence type="ECO:0000256" key="1">
    <source>
        <dbReference type="ARBA" id="ARBA00022714"/>
    </source>
</evidence>
<dbReference type="EMBL" id="FRFE01000024">
    <property type="protein sequence ID" value="SHO51274.1"/>
    <property type="molecule type" value="Genomic_DNA"/>
</dbReference>
<feature type="domain" description="Rieske" evidence="8">
    <location>
        <begin position="61"/>
        <end position="153"/>
    </location>
</feature>
<dbReference type="Pfam" id="PF00355">
    <property type="entry name" value="Rieske"/>
    <property type="match status" value="1"/>
</dbReference>
<dbReference type="Proteomes" id="UP000184603">
    <property type="component" value="Unassembled WGS sequence"/>
</dbReference>
<keyword evidence="1" id="KW-0001">2Fe-2S</keyword>
<evidence type="ECO:0000256" key="4">
    <source>
        <dbReference type="ARBA" id="ARBA00023014"/>
    </source>
</evidence>
<dbReference type="Gene3D" id="2.102.10.10">
    <property type="entry name" value="Rieske [2Fe-2S] iron-sulphur domain"/>
    <property type="match status" value="1"/>
</dbReference>
<dbReference type="InterPro" id="IPR017941">
    <property type="entry name" value="Rieske_2Fe-2S"/>
</dbReference>
<dbReference type="STRING" id="1121416.SAMN02745220_03927"/>
<dbReference type="CDD" id="cd03467">
    <property type="entry name" value="Rieske"/>
    <property type="match status" value="1"/>
</dbReference>
<keyword evidence="4" id="KW-0411">Iron-sulfur</keyword>
<dbReference type="GO" id="GO:0046872">
    <property type="term" value="F:metal ion binding"/>
    <property type="evidence" value="ECO:0007669"/>
    <property type="project" value="UniProtKB-KW"/>
</dbReference>
<reference evidence="9 10" key="1">
    <citation type="submission" date="2016-12" db="EMBL/GenBank/DDBJ databases">
        <authorList>
            <person name="Song W.-J."/>
            <person name="Kurnit D.M."/>
        </authorList>
    </citation>
    <scope>NUCLEOTIDE SEQUENCE [LARGE SCALE GENOMIC DNA]</scope>
    <source>
        <strain evidence="9 10">DSM 18488</strain>
    </source>
</reference>
<keyword evidence="3" id="KW-0408">Iron</keyword>
<dbReference type="InterPro" id="IPR036922">
    <property type="entry name" value="Rieske_2Fe-2S_sf"/>
</dbReference>
<comment type="cofactor">
    <cofactor evidence="6">
        <name>[2Fe-2S] cluster</name>
        <dbReference type="ChEBI" id="CHEBI:190135"/>
    </cofactor>
</comment>
<keyword evidence="7" id="KW-1133">Transmembrane helix</keyword>
<dbReference type="RefSeq" id="WP_073615362.1">
    <property type="nucleotide sequence ID" value="NZ_FRFE01000024.1"/>
</dbReference>
<dbReference type="InterPro" id="IPR014349">
    <property type="entry name" value="Rieske_Fe-S_prot"/>
</dbReference>
<evidence type="ECO:0000256" key="5">
    <source>
        <dbReference type="ARBA" id="ARBA00023157"/>
    </source>
</evidence>
<keyword evidence="7" id="KW-0472">Membrane</keyword>
<evidence type="ECO:0000256" key="3">
    <source>
        <dbReference type="ARBA" id="ARBA00023004"/>
    </source>
</evidence>
<dbReference type="GO" id="GO:0016020">
    <property type="term" value="C:membrane"/>
    <property type="evidence" value="ECO:0007669"/>
    <property type="project" value="InterPro"/>
</dbReference>
<dbReference type="GO" id="GO:0051537">
    <property type="term" value="F:2 iron, 2 sulfur cluster binding"/>
    <property type="evidence" value="ECO:0007669"/>
    <property type="project" value="UniProtKB-KW"/>
</dbReference>
<proteinExistence type="predicted"/>
<evidence type="ECO:0000313" key="10">
    <source>
        <dbReference type="Proteomes" id="UP000184603"/>
    </source>
</evidence>
<dbReference type="SUPFAM" id="SSF50022">
    <property type="entry name" value="ISP domain"/>
    <property type="match status" value="1"/>
</dbReference>
<gene>
    <name evidence="9" type="ORF">SAMN02745220_03927</name>
</gene>
<dbReference type="OrthoDB" id="9767869at2"/>
<keyword evidence="5" id="KW-1015">Disulfide bond</keyword>
<dbReference type="PROSITE" id="PS51296">
    <property type="entry name" value="RIESKE"/>
    <property type="match status" value="1"/>
</dbReference>
<dbReference type="AlphaFoldDB" id="A0A1M7YF56"/>
<protein>
    <submittedName>
        <fullName evidence="9">Cytochrome b6-f complex iron-sulfur subunit</fullName>
    </submittedName>
</protein>
<sequence length="172" mass="19199">MESTKQYKSCNCPHSRPRRSFLQWLWTACLTLAAVEVGWLGFSIFNASGKRGKERTQDRIIDAGTVDQFKPGQVKAIAQGQFYLSRLEDGRFIALSRVCTHLGCALPWNYEKQAFVCPCHGSTFDRQGLATRPPATRPLDYYRVRIENGVIMVNITTSVGRSGFSSSQTAGV</sequence>
<feature type="transmembrane region" description="Helical" evidence="7">
    <location>
        <begin position="24"/>
        <end position="45"/>
    </location>
</feature>
<keyword evidence="7" id="KW-0812">Transmembrane</keyword>
<evidence type="ECO:0000256" key="7">
    <source>
        <dbReference type="SAM" id="Phobius"/>
    </source>
</evidence>